<dbReference type="Proteomes" id="UP000002173">
    <property type="component" value="Unassembled WGS sequence"/>
</dbReference>
<evidence type="ECO:0000313" key="2">
    <source>
        <dbReference type="Proteomes" id="UP000002173"/>
    </source>
</evidence>
<name>A7AWY7_BABBO</name>
<dbReference type="InParanoid" id="A7AWY7"/>
<reference evidence="2" key="3">
    <citation type="journal article" date="2021" name="Int. J. Parasitol.">
        <title>Comparative analysis of gene expression between Babesia bovis blood stages and kinetes allowed by improved genome annotation.</title>
        <authorList>
            <person name="Ueti M.W."/>
            <person name="Johnson W.C."/>
            <person name="Kappmeyer L.S."/>
            <person name="Herndon D.R."/>
            <person name="Mousel M.R."/>
            <person name="Reif K.E."/>
            <person name="Taus N.S."/>
            <person name="Ifeonu O.O."/>
            <person name="Silva J.C."/>
            <person name="Suarez C.E."/>
            <person name="Brayton K.A."/>
        </authorList>
    </citation>
    <scope>NUCLEOTIDE SEQUENCE [LARGE SCALE GENOMIC DNA]</scope>
</reference>
<dbReference type="eggNOG" id="ENOG502TN26">
    <property type="taxonomic scope" value="Eukaryota"/>
</dbReference>
<reference evidence="1 2" key="1">
    <citation type="journal article" date="2007" name="PLoS Pathog.">
        <title>Genome sequence of Babesia bovis and comparative analysis of apicomplexan hemoprotozoa.</title>
        <authorList>
            <person name="Brayton K.A."/>
            <person name="Lau A.O.T."/>
            <person name="Herndon D.R."/>
            <person name="Hannick L."/>
            <person name="Kappmeyer L.S."/>
            <person name="Berens S.J."/>
            <person name="Bidwell S.L."/>
            <person name="Brown W.C."/>
            <person name="Crabtree J."/>
            <person name="Fadrosh D."/>
            <person name="Feldblum T."/>
            <person name="Forberger H.A."/>
            <person name="Haas B.J."/>
            <person name="Howell J.M."/>
            <person name="Khouri H."/>
            <person name="Koo H."/>
            <person name="Mann D.J."/>
            <person name="Norimine J."/>
            <person name="Paulsen I.T."/>
            <person name="Radune D."/>
            <person name="Ren Q."/>
            <person name="Smith R.K. Jr."/>
            <person name="Suarez C.E."/>
            <person name="White O."/>
            <person name="Wortman J.R."/>
            <person name="Knowles D.P. Jr."/>
            <person name="McElwain T.F."/>
            <person name="Nene V.M."/>
        </authorList>
    </citation>
    <scope>NUCLEOTIDE SEQUENCE [LARGE SCALE GENOMIC DNA]</scope>
    <source>
        <strain evidence="1">T2Bo</strain>
    </source>
</reference>
<dbReference type="AlphaFoldDB" id="A7AWY7"/>
<protein>
    <submittedName>
        <fullName evidence="1">Uncharacterized protein</fullName>
    </submittedName>
</protein>
<sequence length="243" mass="27035">MRKCLRLVRASGAGVDSCIRTSRFDQETLLRLISLPSRSRTAYSHFRAIKCIHLGNRSVDSTLGAKSHLVSPMLKTGNTYRYKHSLPKPQFSEDPAQAKADSIHLCTHQVGYSLVIRRMCGLSMPPTASLKALILHKTARVFPIELRSILYKFCASHMGDMNLEELNMMGKIVDTALQCNDASILGYITAKRPVDDAMLSMAPVWTKILNYVWKDHPLLQDLKAHSSVMTAGTIHCQHVSTGA</sequence>
<proteinExistence type="predicted"/>
<accession>A7AWY7</accession>
<dbReference type="KEGG" id="bbo:BBOV_I004840"/>
<dbReference type="RefSeq" id="XP_001609133.1">
    <property type="nucleotide sequence ID" value="XM_001609083.1"/>
</dbReference>
<comment type="caution">
    <text evidence="1">The sequence shown here is derived from an EMBL/GenBank/DDBJ whole genome shotgun (WGS) entry which is preliminary data.</text>
</comment>
<dbReference type="GeneID" id="5477349"/>
<dbReference type="OMA" id="CNDASIL"/>
<organism evidence="1 2">
    <name type="scientific">Babesia bovis</name>
    <dbReference type="NCBI Taxonomy" id="5865"/>
    <lineage>
        <taxon>Eukaryota</taxon>
        <taxon>Sar</taxon>
        <taxon>Alveolata</taxon>
        <taxon>Apicomplexa</taxon>
        <taxon>Aconoidasida</taxon>
        <taxon>Piroplasmida</taxon>
        <taxon>Babesiidae</taxon>
        <taxon>Babesia</taxon>
    </lineage>
</organism>
<reference evidence="2" key="2">
    <citation type="journal article" date="2020" name="Data Brief">
        <title>Transcriptome dataset of Babesia bovis life stages within vertebrate and invertebrate hosts.</title>
        <authorList>
            <person name="Ueti M.W."/>
            <person name="Johnson W.C."/>
            <person name="Kappmeyer L.S."/>
            <person name="Herndon D.R."/>
            <person name="Mousel M.R."/>
            <person name="Reif K.E."/>
            <person name="Taus N.S."/>
            <person name="Ifeonu O.O."/>
            <person name="Silva J.C."/>
            <person name="Suarez C.E."/>
            <person name="Brayton K.A."/>
        </authorList>
    </citation>
    <scope>NUCLEOTIDE SEQUENCE [LARGE SCALE GENOMIC DNA]</scope>
</reference>
<gene>
    <name evidence="1" type="ORF">BBOV_I004840</name>
</gene>
<keyword evidence="2" id="KW-1185">Reference proteome</keyword>
<dbReference type="VEuPathDB" id="PiroplasmaDB:BBOV_I004840"/>
<evidence type="ECO:0000313" key="1">
    <source>
        <dbReference type="EMBL" id="EDO05565.1"/>
    </source>
</evidence>
<dbReference type="EMBL" id="AAXT01000005">
    <property type="protein sequence ID" value="EDO05565.1"/>
    <property type="molecule type" value="Genomic_DNA"/>
</dbReference>